<feature type="compositionally biased region" description="Low complexity" evidence="1">
    <location>
        <begin position="220"/>
        <end position="240"/>
    </location>
</feature>
<dbReference type="Proteomes" id="UP001499841">
    <property type="component" value="Unassembled WGS sequence"/>
</dbReference>
<feature type="compositionally biased region" description="Basic and acidic residues" evidence="1">
    <location>
        <begin position="258"/>
        <end position="280"/>
    </location>
</feature>
<dbReference type="InterPro" id="IPR047137">
    <property type="entry name" value="ORF3"/>
</dbReference>
<reference evidence="4" key="1">
    <citation type="journal article" date="2019" name="Int. J. Syst. Evol. Microbiol.">
        <title>The Global Catalogue of Microorganisms (GCM) 10K type strain sequencing project: providing services to taxonomists for standard genome sequencing and annotation.</title>
        <authorList>
            <consortium name="The Broad Institute Genomics Platform"/>
            <consortium name="The Broad Institute Genome Sequencing Center for Infectious Disease"/>
            <person name="Wu L."/>
            <person name="Ma J."/>
        </authorList>
    </citation>
    <scope>NUCLEOTIDE SEQUENCE [LARGE SCALE GENOMIC DNA]</scope>
    <source>
        <strain evidence="4">JCM 17459</strain>
    </source>
</reference>
<feature type="compositionally biased region" description="Polar residues" evidence="1">
    <location>
        <begin position="204"/>
        <end position="215"/>
    </location>
</feature>
<evidence type="ECO:0000313" key="3">
    <source>
        <dbReference type="EMBL" id="GAA4287520.1"/>
    </source>
</evidence>
<dbReference type="InterPro" id="IPR005031">
    <property type="entry name" value="COQ10_START"/>
</dbReference>
<dbReference type="PANTHER" id="PTHR33824">
    <property type="entry name" value="POLYKETIDE CYCLASE/DEHYDRASE AND LIPID TRANSPORT SUPERFAMILY PROTEIN"/>
    <property type="match status" value="1"/>
</dbReference>
<comment type="caution">
    <text evidence="3">The sequence shown here is derived from an EMBL/GenBank/DDBJ whole genome shotgun (WGS) entry which is preliminary data.</text>
</comment>
<evidence type="ECO:0000313" key="4">
    <source>
        <dbReference type="Proteomes" id="UP001499841"/>
    </source>
</evidence>
<evidence type="ECO:0000256" key="1">
    <source>
        <dbReference type="SAM" id="MobiDB-lite"/>
    </source>
</evidence>
<dbReference type="Gene3D" id="3.30.530.20">
    <property type="match status" value="1"/>
</dbReference>
<dbReference type="InterPro" id="IPR023393">
    <property type="entry name" value="START-like_dom_sf"/>
</dbReference>
<dbReference type="EMBL" id="BAABBA010000008">
    <property type="protein sequence ID" value="GAA4287520.1"/>
    <property type="molecule type" value="Genomic_DNA"/>
</dbReference>
<sequence>MTTKVHKRILVNVPTSTAYNQWTQFEDFPRFMGGVQSVTQLSDDRLQWVAEIAGVKRQWEARILEQVPDRKIAWAATEGATNAGTVLFEDVGGGQTSVTLELEYEPEGLVEKAGDMLNIVEKQAEGDLERFKAFIESEEYATGAWRGSINQGAGVGTPGVEAAAASRGDSGKAGISGKAAAAGAAAVAAGAAAVAAAKKSGDKTVTTDATVSPSTEPYMESPTETVTPAPSATAPGATTVESGPVELVDVDDPATGARADRDIDPLTGERLRDTTRDDRI</sequence>
<organism evidence="3 4">
    <name type="scientific">Georgenia daeguensis</name>
    <dbReference type="NCBI Taxonomy" id="908355"/>
    <lineage>
        <taxon>Bacteria</taxon>
        <taxon>Bacillati</taxon>
        <taxon>Actinomycetota</taxon>
        <taxon>Actinomycetes</taxon>
        <taxon>Micrococcales</taxon>
        <taxon>Bogoriellaceae</taxon>
        <taxon>Georgenia</taxon>
    </lineage>
</organism>
<gene>
    <name evidence="3" type="ORF">GCM10022262_18790</name>
</gene>
<protein>
    <recommendedName>
        <fullName evidence="2">Coenzyme Q-binding protein COQ10 START domain-containing protein</fullName>
    </recommendedName>
</protein>
<dbReference type="PANTHER" id="PTHR33824:SF7">
    <property type="entry name" value="POLYKETIDE CYCLASE_DEHYDRASE AND LIPID TRANSPORT SUPERFAMILY PROTEIN"/>
    <property type="match status" value="1"/>
</dbReference>
<keyword evidence="4" id="KW-1185">Reference proteome</keyword>
<name>A0ABP8EU71_9MICO</name>
<feature type="region of interest" description="Disordered" evidence="1">
    <location>
        <begin position="198"/>
        <end position="280"/>
    </location>
</feature>
<dbReference type="CDD" id="cd07817">
    <property type="entry name" value="SRPBCC_8"/>
    <property type="match status" value="1"/>
</dbReference>
<dbReference type="Pfam" id="PF03364">
    <property type="entry name" value="Polyketide_cyc"/>
    <property type="match status" value="1"/>
</dbReference>
<proteinExistence type="predicted"/>
<dbReference type="RefSeq" id="WP_345040281.1">
    <property type="nucleotide sequence ID" value="NZ_BAABBA010000008.1"/>
</dbReference>
<accession>A0ABP8EU71</accession>
<feature type="domain" description="Coenzyme Q-binding protein COQ10 START" evidence="2">
    <location>
        <begin position="11"/>
        <end position="130"/>
    </location>
</feature>
<dbReference type="SUPFAM" id="SSF55961">
    <property type="entry name" value="Bet v1-like"/>
    <property type="match status" value="1"/>
</dbReference>
<evidence type="ECO:0000259" key="2">
    <source>
        <dbReference type="Pfam" id="PF03364"/>
    </source>
</evidence>